<dbReference type="CDD" id="cd00590">
    <property type="entry name" value="RRM_SF"/>
    <property type="match status" value="1"/>
</dbReference>
<feature type="region of interest" description="Disordered" evidence="2">
    <location>
        <begin position="436"/>
        <end position="460"/>
    </location>
</feature>
<proteinExistence type="predicted"/>
<dbReference type="SUPFAM" id="SSF54928">
    <property type="entry name" value="RNA-binding domain, RBD"/>
    <property type="match status" value="1"/>
</dbReference>
<reference evidence="4" key="1">
    <citation type="submission" date="2021-11" db="EMBL/GenBank/DDBJ databases">
        <authorList>
            <person name="Herlambang A."/>
            <person name="Guo Y."/>
            <person name="Takashima Y."/>
            <person name="Nishizawa T."/>
        </authorList>
    </citation>
    <scope>NUCLEOTIDE SEQUENCE</scope>
    <source>
        <strain evidence="4">E1425</strain>
    </source>
</reference>
<dbReference type="PROSITE" id="PS50102">
    <property type="entry name" value="RRM"/>
    <property type="match status" value="1"/>
</dbReference>
<evidence type="ECO:0000313" key="5">
    <source>
        <dbReference type="Proteomes" id="UP000827284"/>
    </source>
</evidence>
<feature type="region of interest" description="Disordered" evidence="2">
    <location>
        <begin position="1"/>
        <end position="74"/>
    </location>
</feature>
<protein>
    <recommendedName>
        <fullName evidence="3">RRM domain-containing protein</fullName>
    </recommendedName>
</protein>
<accession>A0A9P3LWC4</accession>
<dbReference type="Proteomes" id="UP000827284">
    <property type="component" value="Unassembled WGS sequence"/>
</dbReference>
<organism evidence="4 5">
    <name type="scientific">Entomortierella parvispora</name>
    <dbReference type="NCBI Taxonomy" id="205924"/>
    <lineage>
        <taxon>Eukaryota</taxon>
        <taxon>Fungi</taxon>
        <taxon>Fungi incertae sedis</taxon>
        <taxon>Mucoromycota</taxon>
        <taxon>Mortierellomycotina</taxon>
        <taxon>Mortierellomycetes</taxon>
        <taxon>Mortierellales</taxon>
        <taxon>Mortierellaceae</taxon>
        <taxon>Entomortierella</taxon>
    </lineage>
</organism>
<dbReference type="AlphaFoldDB" id="A0A9P3LWC4"/>
<feature type="compositionally biased region" description="Low complexity" evidence="2">
    <location>
        <begin position="23"/>
        <end position="36"/>
    </location>
</feature>
<comment type="caution">
    <text evidence="4">The sequence shown here is derived from an EMBL/GenBank/DDBJ whole genome shotgun (WGS) entry which is preliminary data.</text>
</comment>
<dbReference type="InterPro" id="IPR012677">
    <property type="entry name" value="Nucleotide-bd_a/b_plait_sf"/>
</dbReference>
<gene>
    <name evidence="4" type="ORF">EMPS_05267</name>
</gene>
<dbReference type="EMBL" id="BQFW01000007">
    <property type="protein sequence ID" value="GJJ72909.1"/>
    <property type="molecule type" value="Genomic_DNA"/>
</dbReference>
<evidence type="ECO:0000313" key="4">
    <source>
        <dbReference type="EMBL" id="GJJ72909.1"/>
    </source>
</evidence>
<keyword evidence="1" id="KW-0694">RNA-binding</keyword>
<dbReference type="InterPro" id="IPR000504">
    <property type="entry name" value="RRM_dom"/>
</dbReference>
<evidence type="ECO:0000259" key="3">
    <source>
        <dbReference type="PROSITE" id="PS50102"/>
    </source>
</evidence>
<dbReference type="GO" id="GO:0003723">
    <property type="term" value="F:RNA binding"/>
    <property type="evidence" value="ECO:0007669"/>
    <property type="project" value="UniProtKB-UniRule"/>
</dbReference>
<dbReference type="SMART" id="SM00360">
    <property type="entry name" value="RRM"/>
    <property type="match status" value="1"/>
</dbReference>
<evidence type="ECO:0000256" key="1">
    <source>
        <dbReference type="PROSITE-ProRule" id="PRU00176"/>
    </source>
</evidence>
<dbReference type="Pfam" id="PF00076">
    <property type="entry name" value="RRM_1"/>
    <property type="match status" value="1"/>
</dbReference>
<sequence>MNRIDQSLDDIIKMQKQEKKKATSSAKGASAAKSTKNTIPKKVAGGVKSRAAIRTERAIRTSKPNSPYAKPTTAKKETALFTASYQAAKAPVKEIFTAGYIAKPKGTLKLYTTNYKAGLKAGAQQQQQQQRQASGPLTSKPVRLVTTQQVRKDPRAPASLTSLHTRNERIPTGPRNPEPVSYSGGRHNDRRQDDVFADRRSAHGNQNGSLSNRHGSSSNNNHGHGSNSQRNANGPSDRNARRESSPRIQLTTKAQTPVLVQDEDMDVDMGDTPIAIRGSAPGTNVAFRGESGPVTVEIENLDPETTADDVKYVCSRFGEIKSCVCTHGFSQVTYARKAAGLAAIENLNGKKADNGKILRVTMRANAIIHQEPAAPVAHIPSAIAGPMKILTKAVQGTMTNAGTLYSDQLLAAQQMLKVQQHRMAQLAHEEQRISSLRSQSNPQLSNLTSLSSSGVNRGFF</sequence>
<feature type="compositionally biased region" description="Low complexity" evidence="2">
    <location>
        <begin position="207"/>
        <end position="231"/>
    </location>
</feature>
<feature type="compositionally biased region" description="Polar residues" evidence="2">
    <location>
        <begin position="246"/>
        <end position="255"/>
    </location>
</feature>
<feature type="compositionally biased region" description="Basic and acidic residues" evidence="2">
    <location>
        <begin position="186"/>
        <end position="201"/>
    </location>
</feature>
<feature type="domain" description="RRM" evidence="3">
    <location>
        <begin position="294"/>
        <end position="365"/>
    </location>
</feature>
<dbReference type="InterPro" id="IPR035979">
    <property type="entry name" value="RBD_domain_sf"/>
</dbReference>
<reference evidence="4" key="2">
    <citation type="journal article" date="2022" name="Microbiol. Resour. Announc.">
        <title>Whole-Genome Sequence of Entomortierella parvispora E1425, a Mucoromycotan Fungus Associated with Burkholderiaceae-Related Endosymbiotic Bacteria.</title>
        <authorList>
            <person name="Herlambang A."/>
            <person name="Guo Y."/>
            <person name="Takashima Y."/>
            <person name="Narisawa K."/>
            <person name="Ohta H."/>
            <person name="Nishizawa T."/>
        </authorList>
    </citation>
    <scope>NUCLEOTIDE SEQUENCE</scope>
    <source>
        <strain evidence="4">E1425</strain>
    </source>
</reference>
<keyword evidence="5" id="KW-1185">Reference proteome</keyword>
<dbReference type="Gene3D" id="3.30.70.330">
    <property type="match status" value="1"/>
</dbReference>
<name>A0A9P3LWC4_9FUNG</name>
<evidence type="ECO:0000256" key="2">
    <source>
        <dbReference type="SAM" id="MobiDB-lite"/>
    </source>
</evidence>
<feature type="compositionally biased region" description="Basic and acidic residues" evidence="2">
    <location>
        <begin position="10"/>
        <end position="21"/>
    </location>
</feature>
<dbReference type="OrthoDB" id="6159137at2759"/>
<feature type="region of interest" description="Disordered" evidence="2">
    <location>
        <begin position="122"/>
        <end position="257"/>
    </location>
</feature>